<dbReference type="PROSITE" id="PS01127">
    <property type="entry name" value="EF_TS_2"/>
    <property type="match status" value="1"/>
</dbReference>
<dbReference type="HAMAP" id="MF_00050">
    <property type="entry name" value="EF_Ts"/>
    <property type="match status" value="1"/>
</dbReference>
<keyword evidence="4 6" id="KW-0648">Protein biosynthesis</keyword>
<dbReference type="InterPro" id="IPR036402">
    <property type="entry name" value="EF-Ts_dimer_sf"/>
</dbReference>
<dbReference type="Gene3D" id="1.10.8.10">
    <property type="entry name" value="DNA helicase RuvA subunit, C-terminal domain"/>
    <property type="match status" value="1"/>
</dbReference>
<keyword evidence="11" id="KW-1185">Reference proteome</keyword>
<feature type="domain" description="Translation elongation factor EFTs/EF1B dimerisation" evidence="9">
    <location>
        <begin position="34"/>
        <end position="197"/>
    </location>
</feature>
<evidence type="ECO:0000256" key="2">
    <source>
        <dbReference type="ARBA" id="ARBA00016956"/>
    </source>
</evidence>
<dbReference type="GO" id="GO:0005737">
    <property type="term" value="C:cytoplasm"/>
    <property type="evidence" value="ECO:0007669"/>
    <property type="project" value="UniProtKB-SubCell"/>
</dbReference>
<dbReference type="FunFam" id="1.10.286.20:FF:000001">
    <property type="entry name" value="Elongation factor Ts"/>
    <property type="match status" value="1"/>
</dbReference>
<dbReference type="InterPro" id="IPR001816">
    <property type="entry name" value="Transl_elong_EFTs/EF1B"/>
</dbReference>
<dbReference type="PANTHER" id="PTHR11741">
    <property type="entry name" value="ELONGATION FACTOR TS"/>
    <property type="match status" value="1"/>
</dbReference>
<comment type="function">
    <text evidence="5 6 7">Associates with the EF-Tu.GDP complex and induces the exchange of GDP to GTP. It remains bound to the aminoacyl-tRNA.EF-Tu.GTP complex up to the GTP hydrolysis stage on the ribosome.</text>
</comment>
<dbReference type="FunFam" id="1.10.8.10:FF:000001">
    <property type="entry name" value="Elongation factor Ts"/>
    <property type="match status" value="1"/>
</dbReference>
<name>A0A135L344_9BACI</name>
<proteinExistence type="inferred from homology"/>
<accession>A0A135L344</accession>
<evidence type="ECO:0000256" key="5">
    <source>
        <dbReference type="ARBA" id="ARBA00025453"/>
    </source>
</evidence>
<feature type="region of interest" description="Involved in Mg(2+) ion dislocation from EF-Tu" evidence="6">
    <location>
        <begin position="81"/>
        <end position="84"/>
    </location>
</feature>
<dbReference type="Pfam" id="PF00889">
    <property type="entry name" value="EF_TS"/>
    <property type="match status" value="1"/>
</dbReference>
<dbReference type="CDD" id="cd14275">
    <property type="entry name" value="UBA_EF-Ts"/>
    <property type="match status" value="1"/>
</dbReference>
<protein>
    <recommendedName>
        <fullName evidence="2 6">Elongation factor Ts</fullName>
        <shortName evidence="6">EF-Ts</shortName>
    </recommendedName>
</protein>
<dbReference type="AlphaFoldDB" id="A0A135L344"/>
<dbReference type="PROSITE" id="PS01126">
    <property type="entry name" value="EF_TS_1"/>
    <property type="match status" value="1"/>
</dbReference>
<dbReference type="EMBL" id="LSKU01000001">
    <property type="protein sequence ID" value="KXG43416.1"/>
    <property type="molecule type" value="Genomic_DNA"/>
</dbReference>
<evidence type="ECO:0000313" key="11">
    <source>
        <dbReference type="Proteomes" id="UP000070352"/>
    </source>
</evidence>
<dbReference type="NCBIfam" id="TIGR00116">
    <property type="entry name" value="tsf"/>
    <property type="match status" value="2"/>
</dbReference>
<dbReference type="PANTHER" id="PTHR11741:SF0">
    <property type="entry name" value="ELONGATION FACTOR TS, MITOCHONDRIAL"/>
    <property type="match status" value="1"/>
</dbReference>
<dbReference type="Proteomes" id="UP000070352">
    <property type="component" value="Unassembled WGS sequence"/>
</dbReference>
<evidence type="ECO:0000256" key="6">
    <source>
        <dbReference type="HAMAP-Rule" id="MF_00050"/>
    </source>
</evidence>
<comment type="subcellular location">
    <subcellularLocation>
        <location evidence="6 8">Cytoplasm</location>
    </subcellularLocation>
</comment>
<keyword evidence="3 6" id="KW-0251">Elongation factor</keyword>
<evidence type="ECO:0000256" key="4">
    <source>
        <dbReference type="ARBA" id="ARBA00022917"/>
    </source>
</evidence>
<dbReference type="InterPro" id="IPR018101">
    <property type="entry name" value="Transl_elong_Ts_CS"/>
</dbReference>
<comment type="caution">
    <text evidence="10">The sequence shown here is derived from an EMBL/GenBank/DDBJ whole genome shotgun (WGS) entry which is preliminary data.</text>
</comment>
<evidence type="ECO:0000256" key="8">
    <source>
        <dbReference type="RuleBase" id="RU000643"/>
    </source>
</evidence>
<dbReference type="Gene3D" id="1.10.286.20">
    <property type="match status" value="1"/>
</dbReference>
<sequence>MEITASMVKELREKTGAGMMDCKKALNEANGDMERAVEILREKGIASAAKKAGRIAAEGIVESYIHGGGRIGVLVEVNCETDFVAKTDEFRSFVRDIAMHIAATNPRYLKREEVPQEDIEKEREILKAQALNEGKPEKIVEKMVEGRIDKFYKENCLLEQPFVKDPDKTIESLVKEQIAKIGENINIRRFMRYELGEGLEKKVDNFVEEVMAQAKM</sequence>
<dbReference type="RefSeq" id="WP_068723898.1">
    <property type="nucleotide sequence ID" value="NZ_LSKU01000001.1"/>
</dbReference>
<evidence type="ECO:0000256" key="3">
    <source>
        <dbReference type="ARBA" id="ARBA00022768"/>
    </source>
</evidence>
<dbReference type="SUPFAM" id="SSF54713">
    <property type="entry name" value="Elongation factor Ts (EF-Ts), dimerisation domain"/>
    <property type="match status" value="1"/>
</dbReference>
<comment type="similarity">
    <text evidence="1 6 7">Belongs to the EF-Ts family.</text>
</comment>
<keyword evidence="6" id="KW-0963">Cytoplasm</keyword>
<evidence type="ECO:0000256" key="7">
    <source>
        <dbReference type="RuleBase" id="RU000642"/>
    </source>
</evidence>
<dbReference type="SUPFAM" id="SSF46934">
    <property type="entry name" value="UBA-like"/>
    <property type="match status" value="1"/>
</dbReference>
<dbReference type="InterPro" id="IPR014039">
    <property type="entry name" value="Transl_elong_EFTs/EF1B_dimer"/>
</dbReference>
<dbReference type="GO" id="GO:0003746">
    <property type="term" value="F:translation elongation factor activity"/>
    <property type="evidence" value="ECO:0007669"/>
    <property type="project" value="UniProtKB-UniRule"/>
</dbReference>
<gene>
    <name evidence="6 10" type="primary">tsf</name>
    <name evidence="10" type="ORF">U473_04850</name>
</gene>
<dbReference type="InterPro" id="IPR009060">
    <property type="entry name" value="UBA-like_sf"/>
</dbReference>
<reference evidence="10 11" key="1">
    <citation type="submission" date="2016-02" db="EMBL/GenBank/DDBJ databases">
        <title>Draft Genome for Tepidibacillus decaturensis nov. sp. Strain Z9, an Anaerobic, Moderately Thermophilic and Heterotrophic Bacterium from Deep Subsurface of the Illinois Basin, USA.</title>
        <authorList>
            <person name="Dong Y."/>
            <person name="Chang J.Y."/>
            <person name="Sanford R."/>
            <person name="Fouke B.W."/>
        </authorList>
    </citation>
    <scope>NUCLEOTIDE SEQUENCE [LARGE SCALE GENOMIC DNA]</scope>
    <source>
        <strain evidence="10 11">Z9</strain>
    </source>
</reference>
<dbReference type="Gene3D" id="3.30.479.20">
    <property type="entry name" value="Elongation factor Ts, dimerisation domain"/>
    <property type="match status" value="1"/>
</dbReference>
<dbReference type="STRING" id="1413211.U473_04850"/>
<dbReference type="OrthoDB" id="9808348at2"/>
<evidence type="ECO:0000256" key="1">
    <source>
        <dbReference type="ARBA" id="ARBA00005532"/>
    </source>
</evidence>
<evidence type="ECO:0000313" key="10">
    <source>
        <dbReference type="EMBL" id="KXG43416.1"/>
    </source>
</evidence>
<organism evidence="10 11">
    <name type="scientific">Tepidibacillus decaturensis</name>
    <dbReference type="NCBI Taxonomy" id="1413211"/>
    <lineage>
        <taxon>Bacteria</taxon>
        <taxon>Bacillati</taxon>
        <taxon>Bacillota</taxon>
        <taxon>Bacilli</taxon>
        <taxon>Bacillales</taxon>
        <taxon>Bacillaceae</taxon>
        <taxon>Tepidibacillus</taxon>
    </lineage>
</organism>
<evidence type="ECO:0000259" key="9">
    <source>
        <dbReference type="Pfam" id="PF00889"/>
    </source>
</evidence>